<evidence type="ECO:0000256" key="6">
    <source>
        <dbReference type="ARBA" id="ARBA00023136"/>
    </source>
</evidence>
<evidence type="ECO:0000256" key="5">
    <source>
        <dbReference type="ARBA" id="ARBA00023040"/>
    </source>
</evidence>
<evidence type="ECO:0000256" key="4">
    <source>
        <dbReference type="ARBA" id="ARBA00022989"/>
    </source>
</evidence>
<evidence type="ECO:0000259" key="11">
    <source>
        <dbReference type="PROSITE" id="PS50262"/>
    </source>
</evidence>
<feature type="transmembrane region" description="Helical" evidence="10">
    <location>
        <begin position="99"/>
        <end position="116"/>
    </location>
</feature>
<comment type="similarity">
    <text evidence="2 9">Belongs to the G-protein coupled receptor 1 family.</text>
</comment>
<keyword evidence="6 10" id="KW-0472">Membrane</keyword>
<keyword evidence="3 9" id="KW-0812">Transmembrane</keyword>
<gene>
    <name evidence="12" type="ORF">g.455</name>
</gene>
<accession>A0A1B6CB31</accession>
<feature type="transmembrane region" description="Helical" evidence="10">
    <location>
        <begin position="265"/>
        <end position="288"/>
    </location>
</feature>
<reference evidence="12" key="1">
    <citation type="submission" date="2015-12" db="EMBL/GenBank/DDBJ databases">
        <title>De novo transcriptome assembly of four potential Pierce s Disease insect vectors from Arizona vineyards.</title>
        <authorList>
            <person name="Tassone E.E."/>
        </authorList>
    </citation>
    <scope>NUCLEOTIDE SEQUENCE</scope>
</reference>
<dbReference type="InterPro" id="IPR017452">
    <property type="entry name" value="GPCR_Rhodpsn_7TM"/>
</dbReference>
<feature type="non-terminal residue" evidence="12">
    <location>
        <position position="1"/>
    </location>
</feature>
<dbReference type="InterPro" id="IPR000276">
    <property type="entry name" value="GPCR_Rhodpsn"/>
</dbReference>
<dbReference type="PROSITE" id="PS00237">
    <property type="entry name" value="G_PROTEIN_RECEP_F1_1"/>
    <property type="match status" value="1"/>
</dbReference>
<name>A0A1B6CB31_9HEMI</name>
<dbReference type="GO" id="GO:0005886">
    <property type="term" value="C:plasma membrane"/>
    <property type="evidence" value="ECO:0007669"/>
    <property type="project" value="TreeGrafter"/>
</dbReference>
<dbReference type="SMART" id="SM01381">
    <property type="entry name" value="7TM_GPCR_Srsx"/>
    <property type="match status" value="1"/>
</dbReference>
<proteinExistence type="inferred from homology"/>
<feature type="domain" description="G-protein coupled receptors family 1 profile" evidence="11">
    <location>
        <begin position="37"/>
        <end position="288"/>
    </location>
</feature>
<keyword evidence="5 9" id="KW-0297">G-protein coupled receptor</keyword>
<feature type="transmembrane region" description="Helical" evidence="10">
    <location>
        <begin position="228"/>
        <end position="253"/>
    </location>
</feature>
<feature type="transmembrane region" description="Helical" evidence="10">
    <location>
        <begin position="58"/>
        <end position="79"/>
    </location>
</feature>
<evidence type="ECO:0000256" key="10">
    <source>
        <dbReference type="SAM" id="Phobius"/>
    </source>
</evidence>
<evidence type="ECO:0000256" key="9">
    <source>
        <dbReference type="RuleBase" id="RU000688"/>
    </source>
</evidence>
<feature type="transmembrane region" description="Helical" evidence="10">
    <location>
        <begin position="177"/>
        <end position="199"/>
    </location>
</feature>
<dbReference type="PANTHER" id="PTHR24243:SF208">
    <property type="entry name" value="PYROKININ-1 RECEPTOR"/>
    <property type="match status" value="1"/>
</dbReference>
<dbReference type="PRINTS" id="PR00237">
    <property type="entry name" value="GPCRRHODOPSN"/>
</dbReference>
<comment type="subcellular location">
    <subcellularLocation>
        <location evidence="1">Membrane</location>
        <topology evidence="1">Multi-pass membrane protein</topology>
    </subcellularLocation>
</comment>
<feature type="transmembrane region" description="Helical" evidence="10">
    <location>
        <begin position="23"/>
        <end position="46"/>
    </location>
</feature>
<evidence type="ECO:0000313" key="12">
    <source>
        <dbReference type="EMBL" id="JAS10691.1"/>
    </source>
</evidence>
<keyword evidence="7 9" id="KW-0675">Receptor</keyword>
<feature type="transmembrane region" description="Helical" evidence="10">
    <location>
        <begin position="136"/>
        <end position="157"/>
    </location>
</feature>
<dbReference type="PROSITE" id="PS50262">
    <property type="entry name" value="G_PROTEIN_RECEP_F1_2"/>
    <property type="match status" value="1"/>
</dbReference>
<evidence type="ECO:0000256" key="8">
    <source>
        <dbReference type="ARBA" id="ARBA00023224"/>
    </source>
</evidence>
<dbReference type="AlphaFoldDB" id="A0A1B6CB31"/>
<dbReference type="Gene3D" id="1.20.1070.10">
    <property type="entry name" value="Rhodopsin 7-helix transmembrane proteins"/>
    <property type="match status" value="1"/>
</dbReference>
<evidence type="ECO:0000256" key="3">
    <source>
        <dbReference type="ARBA" id="ARBA00022692"/>
    </source>
</evidence>
<dbReference type="GO" id="GO:0008188">
    <property type="term" value="F:neuropeptide receptor activity"/>
    <property type="evidence" value="ECO:0007669"/>
    <property type="project" value="TreeGrafter"/>
</dbReference>
<evidence type="ECO:0000256" key="7">
    <source>
        <dbReference type="ARBA" id="ARBA00023170"/>
    </source>
</evidence>
<organism evidence="12">
    <name type="scientific">Clastoptera arizonana</name>
    <name type="common">Arizona spittle bug</name>
    <dbReference type="NCBI Taxonomy" id="38151"/>
    <lineage>
        <taxon>Eukaryota</taxon>
        <taxon>Metazoa</taxon>
        <taxon>Ecdysozoa</taxon>
        <taxon>Arthropoda</taxon>
        <taxon>Hexapoda</taxon>
        <taxon>Insecta</taxon>
        <taxon>Pterygota</taxon>
        <taxon>Neoptera</taxon>
        <taxon>Paraneoptera</taxon>
        <taxon>Hemiptera</taxon>
        <taxon>Auchenorrhyncha</taxon>
        <taxon>Cercopoidea</taxon>
        <taxon>Clastopteridae</taxon>
        <taxon>Clastoptera</taxon>
    </lineage>
</organism>
<evidence type="ECO:0000256" key="2">
    <source>
        <dbReference type="ARBA" id="ARBA00010663"/>
    </source>
</evidence>
<sequence length="327" mass="37042">GRVLSRLKMDVLQVLAQLLKFSYFWFCAAVGVVGIVGNIAICYVIIKTKDMHTSLNYYLLSLALSDILNSFTEIFVVVLKLTPWKTVYTAVTEVNTCNNFVVSNLTLAAIAVDRYIAVCHPLKARYLSKISKTIKVIISVWMFSLFYCTSNVIKAIFWSCKESAFCLVLDVWGSLQLYLVFLCLVPAIILITLYVLIALKIRQFGAQSQKNNMRNTATNRESTARSGLLLSVAVVVEFLVCSVPFQVAIFMTVNVTSLSPTENPVFIIFLIVTRFLNIISAIIDPVVFNYFSTKFRKAFAELKIWSYFRQQPREQIVNLEQAQPIQE</sequence>
<keyword evidence="8 9" id="KW-0807">Transducer</keyword>
<dbReference type="EMBL" id="GEDC01026607">
    <property type="protein sequence ID" value="JAS10691.1"/>
    <property type="molecule type" value="Transcribed_RNA"/>
</dbReference>
<keyword evidence="4 10" id="KW-1133">Transmembrane helix</keyword>
<evidence type="ECO:0000256" key="1">
    <source>
        <dbReference type="ARBA" id="ARBA00004141"/>
    </source>
</evidence>
<protein>
    <recommendedName>
        <fullName evidence="11">G-protein coupled receptors family 1 profile domain-containing protein</fullName>
    </recommendedName>
</protein>
<dbReference type="SUPFAM" id="SSF81321">
    <property type="entry name" value="Family A G protein-coupled receptor-like"/>
    <property type="match status" value="1"/>
</dbReference>
<dbReference type="Pfam" id="PF00001">
    <property type="entry name" value="7tm_1"/>
    <property type="match status" value="1"/>
</dbReference>
<dbReference type="PANTHER" id="PTHR24243">
    <property type="entry name" value="G-PROTEIN COUPLED RECEPTOR"/>
    <property type="match status" value="1"/>
</dbReference>